<evidence type="ECO:0000313" key="3">
    <source>
        <dbReference type="Proteomes" id="UP000315783"/>
    </source>
</evidence>
<organism evidence="2 3">
    <name type="scientific">Cordyceps javanica</name>
    <dbReference type="NCBI Taxonomy" id="43265"/>
    <lineage>
        <taxon>Eukaryota</taxon>
        <taxon>Fungi</taxon>
        <taxon>Dikarya</taxon>
        <taxon>Ascomycota</taxon>
        <taxon>Pezizomycotina</taxon>
        <taxon>Sordariomycetes</taxon>
        <taxon>Hypocreomycetidae</taxon>
        <taxon>Hypocreales</taxon>
        <taxon>Cordycipitaceae</taxon>
        <taxon>Cordyceps</taxon>
    </lineage>
</organism>
<accession>A0A545UWS4</accession>
<gene>
    <name evidence="2" type="ORF">IF1G_07657</name>
</gene>
<evidence type="ECO:0000256" key="1">
    <source>
        <dbReference type="SAM" id="MobiDB-lite"/>
    </source>
</evidence>
<dbReference type="Proteomes" id="UP000315783">
    <property type="component" value="Unassembled WGS sequence"/>
</dbReference>
<evidence type="ECO:0000313" key="2">
    <source>
        <dbReference type="EMBL" id="TQV93925.1"/>
    </source>
</evidence>
<protein>
    <submittedName>
        <fullName evidence="2">Uncharacterized protein</fullName>
    </submittedName>
</protein>
<feature type="compositionally biased region" description="Low complexity" evidence="1">
    <location>
        <begin position="45"/>
        <end position="54"/>
    </location>
</feature>
<proteinExistence type="predicted"/>
<feature type="region of interest" description="Disordered" evidence="1">
    <location>
        <begin position="45"/>
        <end position="77"/>
    </location>
</feature>
<reference evidence="2 3" key="1">
    <citation type="journal article" date="2019" name="Appl. Microbiol. Biotechnol.">
        <title>Genome sequence of Isaria javanica and comparative genome analysis insights into family S53 peptidase evolution in fungal entomopathogens.</title>
        <authorList>
            <person name="Lin R."/>
            <person name="Zhang X."/>
            <person name="Xin B."/>
            <person name="Zou M."/>
            <person name="Gao Y."/>
            <person name="Qin F."/>
            <person name="Hu Q."/>
            <person name="Xie B."/>
            <person name="Cheng X."/>
        </authorList>
    </citation>
    <scope>NUCLEOTIDE SEQUENCE [LARGE SCALE GENOMIC DNA]</scope>
    <source>
        <strain evidence="2 3">IJ1G</strain>
    </source>
</reference>
<dbReference type="AlphaFoldDB" id="A0A545UWS4"/>
<keyword evidence="3" id="KW-1185">Reference proteome</keyword>
<dbReference type="EMBL" id="SPUK01000011">
    <property type="protein sequence ID" value="TQV93925.1"/>
    <property type="molecule type" value="Genomic_DNA"/>
</dbReference>
<name>A0A545UWS4_9HYPO</name>
<comment type="caution">
    <text evidence="2">The sequence shown here is derived from an EMBL/GenBank/DDBJ whole genome shotgun (WGS) entry which is preliminary data.</text>
</comment>
<sequence length="77" mass="8490">MTLGVNILGTLLCRRDIRSKLLTARVGVDGPVVLKWTARCENANNARNKCSNNENKADKDANLKGTSQPKHETRQKG</sequence>